<dbReference type="FunFam" id="3.40.50.300:FF:000547">
    <property type="entry name" value="Cell division control protein"/>
    <property type="match status" value="1"/>
</dbReference>
<feature type="compositionally biased region" description="Polar residues" evidence="10">
    <location>
        <begin position="383"/>
        <end position="392"/>
    </location>
</feature>
<dbReference type="Gene3D" id="1.10.8.60">
    <property type="match status" value="1"/>
</dbReference>
<comment type="similarity">
    <text evidence="2">Belongs to the CDC6/cdc18 family.</text>
</comment>
<dbReference type="Gene3D" id="1.10.10.10">
    <property type="entry name" value="Winged helix-like DNA-binding domain superfamily/Winged helix DNA-binding domain"/>
    <property type="match status" value="1"/>
</dbReference>
<dbReference type="InterPro" id="IPR027417">
    <property type="entry name" value="P-loop_NTPase"/>
</dbReference>
<dbReference type="InterPro" id="IPR036390">
    <property type="entry name" value="WH_DNA-bd_sf"/>
</dbReference>
<proteinExistence type="inferred from homology"/>
<dbReference type="PANTHER" id="PTHR10763:SF26">
    <property type="entry name" value="CELL DIVISION CONTROL PROTEIN 6 HOMOLOG"/>
    <property type="match status" value="1"/>
</dbReference>
<feature type="region of interest" description="Disordered" evidence="10">
    <location>
        <begin position="304"/>
        <end position="324"/>
    </location>
</feature>
<protein>
    <recommendedName>
        <fullName evidence="11">MBD domain-containing protein</fullName>
    </recommendedName>
</protein>
<feature type="compositionally biased region" description="Basic and acidic residues" evidence="10">
    <location>
        <begin position="360"/>
        <end position="382"/>
    </location>
</feature>
<evidence type="ECO:0000256" key="2">
    <source>
        <dbReference type="ARBA" id="ARBA00006184"/>
    </source>
</evidence>
<dbReference type="CDD" id="cd00009">
    <property type="entry name" value="AAA"/>
    <property type="match status" value="1"/>
</dbReference>
<dbReference type="GO" id="GO:0003688">
    <property type="term" value="F:DNA replication origin binding"/>
    <property type="evidence" value="ECO:0007669"/>
    <property type="project" value="TreeGrafter"/>
</dbReference>
<feature type="region of interest" description="Disordered" evidence="10">
    <location>
        <begin position="210"/>
        <end position="249"/>
    </location>
</feature>
<keyword evidence="4" id="KW-0235">DNA replication</keyword>
<evidence type="ECO:0000256" key="5">
    <source>
        <dbReference type="ARBA" id="ARBA00023015"/>
    </source>
</evidence>
<dbReference type="InterPro" id="IPR016177">
    <property type="entry name" value="DNA-bd_dom_sf"/>
</dbReference>
<feature type="compositionally biased region" description="Basic and acidic residues" evidence="10">
    <location>
        <begin position="157"/>
        <end position="173"/>
    </location>
</feature>
<dbReference type="STRING" id="69332.A0A388LI88"/>
<dbReference type="SMART" id="SM01074">
    <property type="entry name" value="Cdc6_C"/>
    <property type="match status" value="1"/>
</dbReference>
<keyword evidence="3" id="KW-0132">Cell division</keyword>
<dbReference type="OrthoDB" id="1926878at2759"/>
<dbReference type="SUPFAM" id="SSF52540">
    <property type="entry name" value="P-loop containing nucleoside triphosphate hydrolases"/>
    <property type="match status" value="1"/>
</dbReference>
<dbReference type="GO" id="GO:0051301">
    <property type="term" value="P:cell division"/>
    <property type="evidence" value="ECO:0007669"/>
    <property type="project" value="UniProtKB-KW"/>
</dbReference>
<dbReference type="Proteomes" id="UP000265515">
    <property type="component" value="Unassembled WGS sequence"/>
</dbReference>
<keyword evidence="9" id="KW-0131">Cell cycle</keyword>
<evidence type="ECO:0000256" key="1">
    <source>
        <dbReference type="ARBA" id="ARBA00004123"/>
    </source>
</evidence>
<keyword evidence="8" id="KW-0539">Nucleus</keyword>
<evidence type="ECO:0000313" key="13">
    <source>
        <dbReference type="Proteomes" id="UP000265515"/>
    </source>
</evidence>
<dbReference type="SUPFAM" id="SSF46785">
    <property type="entry name" value="Winged helix' DNA-binding domain"/>
    <property type="match status" value="1"/>
</dbReference>
<dbReference type="Gene3D" id="3.30.890.10">
    <property type="entry name" value="Methyl-cpg-binding Protein 2, Chain A"/>
    <property type="match status" value="1"/>
</dbReference>
<dbReference type="InterPro" id="IPR050311">
    <property type="entry name" value="ORC1/CDC6"/>
</dbReference>
<comment type="caution">
    <text evidence="12">The sequence shown here is derived from an EMBL/GenBank/DDBJ whole genome shotgun (WGS) entry which is preliminary data.</text>
</comment>
<evidence type="ECO:0000256" key="4">
    <source>
        <dbReference type="ARBA" id="ARBA00022705"/>
    </source>
</evidence>
<name>A0A388LI88_CHABU</name>
<dbReference type="Pfam" id="PF22606">
    <property type="entry name" value="Cdc6-ORC-like_ATPase_lid"/>
    <property type="match status" value="1"/>
</dbReference>
<dbReference type="SUPFAM" id="SSF54171">
    <property type="entry name" value="DNA-binding domain"/>
    <property type="match status" value="1"/>
</dbReference>
<evidence type="ECO:0000256" key="6">
    <source>
        <dbReference type="ARBA" id="ARBA00023125"/>
    </source>
</evidence>
<dbReference type="Pfam" id="PF01429">
    <property type="entry name" value="MBD"/>
    <property type="match status" value="1"/>
</dbReference>
<dbReference type="InterPro" id="IPR054425">
    <property type="entry name" value="Cdc6_ORC1-like_ATPase_lid"/>
</dbReference>
<feature type="region of interest" description="Disordered" evidence="10">
    <location>
        <begin position="438"/>
        <end position="467"/>
    </location>
</feature>
<feature type="region of interest" description="Disordered" evidence="10">
    <location>
        <begin position="87"/>
        <end position="176"/>
    </location>
</feature>
<comment type="subcellular location">
    <subcellularLocation>
        <location evidence="1">Nucleus</location>
    </subcellularLocation>
</comment>
<dbReference type="EMBL" id="BFEA01000394">
    <property type="protein sequence ID" value="GBG82036.1"/>
    <property type="molecule type" value="Genomic_DNA"/>
</dbReference>
<evidence type="ECO:0000256" key="9">
    <source>
        <dbReference type="ARBA" id="ARBA00023306"/>
    </source>
</evidence>
<dbReference type="InterPro" id="IPR049945">
    <property type="entry name" value="AAA_22"/>
</dbReference>
<dbReference type="PANTHER" id="PTHR10763">
    <property type="entry name" value="CELL DIVISION CONTROL PROTEIN 6-RELATED"/>
    <property type="match status" value="1"/>
</dbReference>
<dbReference type="GO" id="GO:0005634">
    <property type="term" value="C:nucleus"/>
    <property type="evidence" value="ECO:0007669"/>
    <property type="project" value="UniProtKB-SubCell"/>
</dbReference>
<dbReference type="PROSITE" id="PS50982">
    <property type="entry name" value="MBD"/>
    <property type="match status" value="1"/>
</dbReference>
<dbReference type="GO" id="GO:0033314">
    <property type="term" value="P:mitotic DNA replication checkpoint signaling"/>
    <property type="evidence" value="ECO:0007669"/>
    <property type="project" value="TreeGrafter"/>
</dbReference>
<keyword evidence="7" id="KW-0804">Transcription</keyword>
<organism evidence="12 13">
    <name type="scientific">Chara braunii</name>
    <name type="common">Braun's stonewort</name>
    <dbReference type="NCBI Taxonomy" id="69332"/>
    <lineage>
        <taxon>Eukaryota</taxon>
        <taxon>Viridiplantae</taxon>
        <taxon>Streptophyta</taxon>
        <taxon>Charophyceae</taxon>
        <taxon>Charales</taxon>
        <taxon>Characeae</taxon>
        <taxon>Chara</taxon>
    </lineage>
</organism>
<evidence type="ECO:0000256" key="10">
    <source>
        <dbReference type="SAM" id="MobiDB-lite"/>
    </source>
</evidence>
<dbReference type="Gene3D" id="3.40.50.300">
    <property type="entry name" value="P-loop containing nucleotide triphosphate hydrolases"/>
    <property type="match status" value="1"/>
</dbReference>
<feature type="compositionally biased region" description="Basic residues" evidence="10">
    <location>
        <begin position="232"/>
        <end position="243"/>
    </location>
</feature>
<dbReference type="Pfam" id="PF13401">
    <property type="entry name" value="AAA_22"/>
    <property type="match status" value="1"/>
</dbReference>
<keyword evidence="13" id="KW-1185">Reference proteome</keyword>
<dbReference type="GO" id="GO:0006270">
    <property type="term" value="P:DNA replication initiation"/>
    <property type="evidence" value="ECO:0007669"/>
    <property type="project" value="TreeGrafter"/>
</dbReference>
<dbReference type="InterPro" id="IPR036388">
    <property type="entry name" value="WH-like_DNA-bd_sf"/>
</dbReference>
<sequence>MSGIVTDSGPGIPEGWRRRVCKRGNSNHVDVYFYTPGGVLIRSKKHLKEYLEKHQSGLSSDDFDWTGQHGLPVSPERYLLHAFAQKMSARKTSAEKKPRERNGKRGRPRKSVVGAAPVAEGGQSAGDAQRKDGILGSMGYEGGSEERVQVGEEGELVDLREGEPEPERVKTEQDETGSTNLNTLNVQLQSLENGRKAGLVASIPAEGAVEAPTPGILDGGNARNTEHEKQPKARGRGRPRKIKVGKEEDGGRRNTVVLKNVDGVVGTEKVVENRNWENDAVTRGSEEGTPAVKGNEEGEKTLFTTGNAANDGGCSVPEPMQSMGTARSIRSGDASEISMALNEKVCDYQSAGQTGRNKRPRYDEKVDSRARKISKHDADRGTPKQSQISENAKSGDDDQLAMVVLRPGFGGNKAGEVSEGEDEGFRIQDVIKLCHPSSAKKGTTAKDGFPNGGEMGEKAKGERDGEDDVDVGPNIAPPEVNGIPASSTQEEEKPAKALCLADDEGHRQTLAALHLSSMPSEILCRDRERREVLEMCKQAVQQQKATAMYICGCPGTGKTLTMEELKKNVPQWALQAAVAPPTVVMMNCMCAVEPKQIFQRVLSFLLTGKTNATSSAVSIAPKNALTELTKIVATPRKGNREQDGMVLLILDEIDHLMTKDQAVLYELFRLTTLPESRCILVGIANSIDMTQRLLPHLRAFSCIPSVVTFPAYNQSQICAILNQRLKRLSFQAFHPLAIELCARKVAAAFGDMRKALDVCRLAVDAFLSEVKATRGSDYDLTNAEEEDERLGRTKIAGKTGTAESEVDKPPAVVVMRHMVKALAKSFHLPLVETLQALPQHQQMILCSAVRLFRGRKKDATLGELNKAYIEQCKSASISALTSAEFTCMCTVLADQAILNIGPGREERLRRVTLRVQEEDVRFALEGVRFFRSILSEDDSKEVLSDR</sequence>
<gene>
    <name evidence="12" type="ORF">CBR_g34218</name>
</gene>
<dbReference type="GO" id="GO:0016887">
    <property type="term" value="F:ATP hydrolysis activity"/>
    <property type="evidence" value="ECO:0007669"/>
    <property type="project" value="InterPro"/>
</dbReference>
<feature type="domain" description="MBD" evidence="11">
    <location>
        <begin position="2"/>
        <end position="70"/>
    </location>
</feature>
<evidence type="ECO:0000313" key="12">
    <source>
        <dbReference type="EMBL" id="GBG82036.1"/>
    </source>
</evidence>
<dbReference type="InterPro" id="IPR015163">
    <property type="entry name" value="Cdc6_C"/>
</dbReference>
<reference evidence="12 13" key="1">
    <citation type="journal article" date="2018" name="Cell">
        <title>The Chara Genome: Secondary Complexity and Implications for Plant Terrestrialization.</title>
        <authorList>
            <person name="Nishiyama T."/>
            <person name="Sakayama H."/>
            <person name="Vries J.D."/>
            <person name="Buschmann H."/>
            <person name="Saint-Marcoux D."/>
            <person name="Ullrich K.K."/>
            <person name="Haas F.B."/>
            <person name="Vanderstraeten L."/>
            <person name="Becker D."/>
            <person name="Lang D."/>
            <person name="Vosolsobe S."/>
            <person name="Rombauts S."/>
            <person name="Wilhelmsson P.K.I."/>
            <person name="Janitza P."/>
            <person name="Kern R."/>
            <person name="Heyl A."/>
            <person name="Rumpler F."/>
            <person name="Villalobos L.I.A.C."/>
            <person name="Clay J.M."/>
            <person name="Skokan R."/>
            <person name="Toyoda A."/>
            <person name="Suzuki Y."/>
            <person name="Kagoshima H."/>
            <person name="Schijlen E."/>
            <person name="Tajeshwar N."/>
            <person name="Catarino B."/>
            <person name="Hetherington A.J."/>
            <person name="Saltykova A."/>
            <person name="Bonnot C."/>
            <person name="Breuninger H."/>
            <person name="Symeonidi A."/>
            <person name="Radhakrishnan G.V."/>
            <person name="Van Nieuwerburgh F."/>
            <person name="Deforce D."/>
            <person name="Chang C."/>
            <person name="Karol K.G."/>
            <person name="Hedrich R."/>
            <person name="Ulvskov P."/>
            <person name="Glockner G."/>
            <person name="Delwiche C.F."/>
            <person name="Petrasek J."/>
            <person name="Van de Peer Y."/>
            <person name="Friml J."/>
            <person name="Beilby M."/>
            <person name="Dolan L."/>
            <person name="Kohara Y."/>
            <person name="Sugano S."/>
            <person name="Fujiyama A."/>
            <person name="Delaux P.-M."/>
            <person name="Quint M."/>
            <person name="TheiBen G."/>
            <person name="Hagemann M."/>
            <person name="Harholt J."/>
            <person name="Dunand C."/>
            <person name="Zachgo S."/>
            <person name="Langdale J."/>
            <person name="Maumus F."/>
            <person name="Straeten D.V.D."/>
            <person name="Gould S.B."/>
            <person name="Rensing S.A."/>
        </authorList>
    </citation>
    <scope>NUCLEOTIDE SEQUENCE [LARGE SCALE GENOMIC DNA]</scope>
    <source>
        <strain evidence="12 13">S276</strain>
    </source>
</reference>
<keyword evidence="6" id="KW-0238">DNA-binding</keyword>
<evidence type="ECO:0000256" key="8">
    <source>
        <dbReference type="ARBA" id="ARBA00023242"/>
    </source>
</evidence>
<dbReference type="InterPro" id="IPR001739">
    <property type="entry name" value="Methyl_CpG_DNA-bd"/>
</dbReference>
<feature type="region of interest" description="Disordered" evidence="10">
    <location>
        <begin position="348"/>
        <end position="399"/>
    </location>
</feature>
<accession>A0A388LI88</accession>
<evidence type="ECO:0000259" key="11">
    <source>
        <dbReference type="PROSITE" id="PS50982"/>
    </source>
</evidence>
<evidence type="ECO:0000256" key="3">
    <source>
        <dbReference type="ARBA" id="ARBA00022618"/>
    </source>
</evidence>
<feature type="compositionally biased region" description="Basic and acidic residues" evidence="10">
    <location>
        <begin position="92"/>
        <end position="103"/>
    </location>
</feature>
<dbReference type="Gramene" id="GBG82036">
    <property type="protein sequence ID" value="GBG82036"/>
    <property type="gene ID" value="CBR_g34218"/>
</dbReference>
<evidence type="ECO:0000256" key="7">
    <source>
        <dbReference type="ARBA" id="ARBA00023163"/>
    </source>
</evidence>
<keyword evidence="5" id="KW-0805">Transcription regulation</keyword>
<dbReference type="AlphaFoldDB" id="A0A388LI88"/>
<dbReference type="Pfam" id="PF09079">
    <property type="entry name" value="WHD_Cdc6"/>
    <property type="match status" value="1"/>
</dbReference>
<dbReference type="CDD" id="cd08768">
    <property type="entry name" value="Cdc6_C"/>
    <property type="match status" value="1"/>
</dbReference>
<dbReference type="SMART" id="SM00391">
    <property type="entry name" value="MBD"/>
    <property type="match status" value="1"/>
</dbReference>